<feature type="compositionally biased region" description="Basic residues" evidence="1">
    <location>
        <begin position="598"/>
        <end position="614"/>
    </location>
</feature>
<feature type="region of interest" description="Disordered" evidence="1">
    <location>
        <begin position="543"/>
        <end position="621"/>
    </location>
</feature>
<protein>
    <submittedName>
        <fullName evidence="2">Uncharacterized protein</fullName>
    </submittedName>
</protein>
<evidence type="ECO:0000313" key="3">
    <source>
        <dbReference type="Proteomes" id="UP001498398"/>
    </source>
</evidence>
<feature type="compositionally biased region" description="Low complexity" evidence="1">
    <location>
        <begin position="450"/>
        <end position="494"/>
    </location>
</feature>
<gene>
    <name evidence="2" type="ORF">VKT23_014772</name>
</gene>
<reference evidence="2 3" key="1">
    <citation type="submission" date="2024-01" db="EMBL/GenBank/DDBJ databases">
        <title>A draft genome for the cacao thread blight pathogen Marasmiellus scandens.</title>
        <authorList>
            <person name="Baruah I.K."/>
            <person name="Leung J."/>
            <person name="Bukari Y."/>
            <person name="Amoako-Attah I."/>
            <person name="Meinhardt L.W."/>
            <person name="Bailey B.A."/>
            <person name="Cohen S.P."/>
        </authorList>
    </citation>
    <scope>NUCLEOTIDE SEQUENCE [LARGE SCALE GENOMIC DNA]</scope>
    <source>
        <strain evidence="2 3">GH-19</strain>
    </source>
</reference>
<evidence type="ECO:0000256" key="1">
    <source>
        <dbReference type="SAM" id="MobiDB-lite"/>
    </source>
</evidence>
<proteinExistence type="predicted"/>
<organism evidence="2 3">
    <name type="scientific">Marasmiellus scandens</name>
    <dbReference type="NCBI Taxonomy" id="2682957"/>
    <lineage>
        <taxon>Eukaryota</taxon>
        <taxon>Fungi</taxon>
        <taxon>Dikarya</taxon>
        <taxon>Basidiomycota</taxon>
        <taxon>Agaricomycotina</taxon>
        <taxon>Agaricomycetes</taxon>
        <taxon>Agaricomycetidae</taxon>
        <taxon>Agaricales</taxon>
        <taxon>Marasmiineae</taxon>
        <taxon>Omphalotaceae</taxon>
        <taxon>Marasmiellus</taxon>
    </lineage>
</organism>
<feature type="compositionally biased region" description="Low complexity" evidence="1">
    <location>
        <begin position="551"/>
        <end position="586"/>
    </location>
</feature>
<feature type="compositionally biased region" description="Polar residues" evidence="1">
    <location>
        <begin position="72"/>
        <end position="89"/>
    </location>
</feature>
<feature type="region of interest" description="Disordered" evidence="1">
    <location>
        <begin position="32"/>
        <end position="89"/>
    </location>
</feature>
<accession>A0ABR1J2I5</accession>
<comment type="caution">
    <text evidence="2">The sequence shown here is derived from an EMBL/GenBank/DDBJ whole genome shotgun (WGS) entry which is preliminary data.</text>
</comment>
<name>A0ABR1J2I5_9AGAR</name>
<feature type="compositionally biased region" description="Polar residues" evidence="1">
    <location>
        <begin position="503"/>
        <end position="512"/>
    </location>
</feature>
<keyword evidence="3" id="KW-1185">Reference proteome</keyword>
<feature type="compositionally biased region" description="Polar residues" evidence="1">
    <location>
        <begin position="291"/>
        <end position="302"/>
    </location>
</feature>
<dbReference type="Proteomes" id="UP001498398">
    <property type="component" value="Unassembled WGS sequence"/>
</dbReference>
<sequence length="687" mass="73514">MDYPHSGDQLYGPYQIDSAYWQYGAGAHANSAQHSSTSTWDSSEEEFASNHISRPFPSRNMDQVQHDAYGQHRNTQPVSASTSRSQEHVQFSSQTLSSLKSITHSLLLGHCPLYVDIWQRNIELDAELKAERRVTLALQSQMSTAPIPSASAVPAHAAIPQATPFPPPTKPLCPLDPKEYPSCRFWYKRDFDSYLSRKNTGNTSAGSLDFLEDENGQPLDESIKSKISQFIKGIFSDLFYYRRDPKTWASSANPAEVKLWGYGTGRQRHTSLINTLPGIAIIEAHQTRAQNFPSINSSQPNPSKRAKTDNPRKKKVAKKPITSEDGNEENMDIDFWSFGNSQNAPIVIKSPHPRFTTPLEPPKTSSVPPTPTATADKAITFSAPPSSTATAVGSTPASATITDSVPSIITTADSAPASITFADPTPASVDSAPTFADPTPASADSTPTFANSTPTSAGSAPASLASTDSTPASAGSAPSSSTSSASVIISNSSSMPDPESVLSLASTSQDSRPSAGILAAASVRPSDTPSQAPQSCPCPRAKLRARQTDAPTQLSSTTPLASTSSSVPTTLYTPSTPSTSSNTQDTLATSEKTSKAPAKTKGKASTVKSKKKLMPKLPNKHGGMSAQNLWYRDLNAKTGVLYDADELKEKWSKLSPTLNKYWKMQSKKVKVEQMDATVPGDSAPEDD</sequence>
<feature type="region of interest" description="Disordered" evidence="1">
    <location>
        <begin position="421"/>
        <end position="515"/>
    </location>
</feature>
<evidence type="ECO:0000313" key="2">
    <source>
        <dbReference type="EMBL" id="KAK7445776.1"/>
    </source>
</evidence>
<dbReference type="EMBL" id="JBANRG010000046">
    <property type="protein sequence ID" value="KAK7445776.1"/>
    <property type="molecule type" value="Genomic_DNA"/>
</dbReference>
<feature type="compositionally biased region" description="Low complexity" evidence="1">
    <location>
        <begin position="362"/>
        <end position="372"/>
    </location>
</feature>
<feature type="region of interest" description="Disordered" evidence="1">
    <location>
        <begin position="353"/>
        <end position="372"/>
    </location>
</feature>
<feature type="region of interest" description="Disordered" evidence="1">
    <location>
        <begin position="291"/>
        <end position="330"/>
    </location>
</feature>